<evidence type="ECO:0000313" key="1">
    <source>
        <dbReference type="EMBL" id="KYL05318.1"/>
    </source>
</evidence>
<comment type="caution">
    <text evidence="1">The sequence shown here is derived from an EMBL/GenBank/DDBJ whole genome shotgun (WGS) entry which is preliminary data.</text>
</comment>
<proteinExistence type="predicted"/>
<gene>
    <name evidence="1" type="ORF">A2J07_00855</name>
</gene>
<organism evidence="1 2">
    <name type="scientific">Fusobacterium necrophorum subsp. funduliforme</name>
    <dbReference type="NCBI Taxonomy" id="143387"/>
    <lineage>
        <taxon>Bacteria</taxon>
        <taxon>Fusobacteriati</taxon>
        <taxon>Fusobacteriota</taxon>
        <taxon>Fusobacteriia</taxon>
        <taxon>Fusobacteriales</taxon>
        <taxon>Fusobacteriaceae</taxon>
        <taxon>Fusobacterium</taxon>
    </lineage>
</organism>
<name>A0A162J880_9FUSO</name>
<dbReference type="Proteomes" id="UP000075816">
    <property type="component" value="Unassembled WGS sequence"/>
</dbReference>
<protein>
    <submittedName>
        <fullName evidence="1">Uncharacterized protein</fullName>
    </submittedName>
</protein>
<dbReference type="RefSeq" id="WP_062680873.1">
    <property type="nucleotide sequence ID" value="NZ_CAXOUF010000029.1"/>
</dbReference>
<accession>A0A162J880</accession>
<evidence type="ECO:0000313" key="2">
    <source>
        <dbReference type="Proteomes" id="UP000075816"/>
    </source>
</evidence>
<dbReference type="AlphaFoldDB" id="A0A162J880"/>
<sequence>MEDEKKNDLLSIVGFELMDDEIKNQINISPGLKKDVEKWLSKYTQNGNIYGVKTCCVEVIPLNKTLEEFQDELGEDADDPVSEALEEYKKYRRKVRINEGQCPHYKTCPFFLNNMIIEGMKCPLELAESAKYVQGYFNELEIEPDNFTDMVVANQLVATTMIAERTLKALSIEPVVKEVKIINKDGSVRYDTKPNDNVTVFNQMMTLSEKLRKNLVLNREDRLKNKQLEQEKDARSIKNKLQEDLNNINKTIDVASIIQDVANDEDVFEIDG</sequence>
<dbReference type="EMBL" id="LVEA01000001">
    <property type="protein sequence ID" value="KYL05318.1"/>
    <property type="molecule type" value="Genomic_DNA"/>
</dbReference>
<reference evidence="1 2" key="1">
    <citation type="submission" date="2016-03" db="EMBL/GenBank/DDBJ databases">
        <title>Comparative genomics of human isolates of Fusobacterium necrophorum.</title>
        <authorList>
            <person name="Jensen A."/>
            <person name="Bank S."/>
            <person name="Andersen P.S."/>
            <person name="Kristensen L.H."/>
            <person name="Prag J."/>
        </authorList>
    </citation>
    <scope>NUCLEOTIDE SEQUENCE [LARGE SCALE GENOMIC DNA]</scope>
    <source>
        <strain evidence="1 2">LS_1264</strain>
    </source>
</reference>